<dbReference type="PANTHER" id="PTHR43794:SF11">
    <property type="entry name" value="AMIDOHYDROLASE-RELATED DOMAIN-CONTAINING PROTEIN"/>
    <property type="match status" value="1"/>
</dbReference>
<feature type="domain" description="Amidohydrolase-related" evidence="2">
    <location>
        <begin position="15"/>
        <end position="264"/>
    </location>
</feature>
<protein>
    <submittedName>
        <fullName evidence="3">Amidohydrolase family protein</fullName>
    </submittedName>
</protein>
<sequence length="295" mass="32884">MDNDSSVPKNMLSTIKEVINRNTDLYNTYHGAGDGRLSIWFSLRTLISCSEDVVLKIFEMADEYQTNVHVHMNEYPNEINYSLEHHQKRPIEYLDSLGVLGPNLVSAHSILLSENEIDLIQKNDIKVVHCPISNLGKGMPKTPRLLQSNIKVGLGTDGTAHAGLSLFNEMKVFRSAMHIGYGVPTYDPLIMPAKTLLNLAIKGGAQTTFNEDKLGSITVGKKADLISIDLNQPHIYPSHNLVNTLVEAVNHTDVKDMIVDGKIIMRNREVLTLDEEKIIYEGREALKKLTIKAGI</sequence>
<evidence type="ECO:0000259" key="2">
    <source>
        <dbReference type="Pfam" id="PF01979"/>
    </source>
</evidence>
<evidence type="ECO:0000256" key="1">
    <source>
        <dbReference type="ARBA" id="ARBA00022801"/>
    </source>
</evidence>
<dbReference type="InterPro" id="IPR050287">
    <property type="entry name" value="MTA/SAH_deaminase"/>
</dbReference>
<dbReference type="InterPro" id="IPR032466">
    <property type="entry name" value="Metal_Hydrolase"/>
</dbReference>
<name>A0A1M4VRP6_9LACT</name>
<proteinExistence type="predicted"/>
<gene>
    <name evidence="3" type="ORF">SAMN02745249_01001</name>
</gene>
<accession>A0A1M4VRP6</accession>
<dbReference type="GO" id="GO:0016810">
    <property type="term" value="F:hydrolase activity, acting on carbon-nitrogen (but not peptide) bonds"/>
    <property type="evidence" value="ECO:0007669"/>
    <property type="project" value="InterPro"/>
</dbReference>
<reference evidence="3 4" key="1">
    <citation type="submission" date="2016-11" db="EMBL/GenBank/DDBJ databases">
        <authorList>
            <person name="Jaros S."/>
            <person name="Januszkiewicz K."/>
            <person name="Wedrychowicz H."/>
        </authorList>
    </citation>
    <scope>NUCLEOTIDE SEQUENCE [LARGE SCALE GENOMIC DNA]</scope>
    <source>
        <strain evidence="3 4">DSM 15692</strain>
    </source>
</reference>
<dbReference type="AlphaFoldDB" id="A0A1M4VRP6"/>
<dbReference type="Gene3D" id="2.30.40.10">
    <property type="entry name" value="Urease, subunit C, domain 1"/>
    <property type="match status" value="1"/>
</dbReference>
<dbReference type="Gene3D" id="3.20.20.140">
    <property type="entry name" value="Metal-dependent hydrolases"/>
    <property type="match status" value="1"/>
</dbReference>
<keyword evidence="4" id="KW-1185">Reference proteome</keyword>
<dbReference type="InterPro" id="IPR006680">
    <property type="entry name" value="Amidohydro-rel"/>
</dbReference>
<evidence type="ECO:0000313" key="3">
    <source>
        <dbReference type="EMBL" id="SHE71598.1"/>
    </source>
</evidence>
<evidence type="ECO:0000313" key="4">
    <source>
        <dbReference type="Proteomes" id="UP000184128"/>
    </source>
</evidence>
<dbReference type="SUPFAM" id="SSF51556">
    <property type="entry name" value="Metallo-dependent hydrolases"/>
    <property type="match status" value="1"/>
</dbReference>
<dbReference type="STRING" id="1121025.SAMN02745249_01001"/>
<dbReference type="InterPro" id="IPR011059">
    <property type="entry name" value="Metal-dep_hydrolase_composite"/>
</dbReference>
<organism evidence="3 4">
    <name type="scientific">Atopostipes suicloacalis DSM 15692</name>
    <dbReference type="NCBI Taxonomy" id="1121025"/>
    <lineage>
        <taxon>Bacteria</taxon>
        <taxon>Bacillati</taxon>
        <taxon>Bacillota</taxon>
        <taxon>Bacilli</taxon>
        <taxon>Lactobacillales</taxon>
        <taxon>Carnobacteriaceae</taxon>
        <taxon>Atopostipes</taxon>
    </lineage>
</organism>
<dbReference type="PANTHER" id="PTHR43794">
    <property type="entry name" value="AMINOHYDROLASE SSNA-RELATED"/>
    <property type="match status" value="1"/>
</dbReference>
<keyword evidence="1 3" id="KW-0378">Hydrolase</keyword>
<dbReference type="EMBL" id="FQUF01000012">
    <property type="protein sequence ID" value="SHE71598.1"/>
    <property type="molecule type" value="Genomic_DNA"/>
</dbReference>
<dbReference type="SUPFAM" id="SSF51338">
    <property type="entry name" value="Composite domain of metallo-dependent hydrolases"/>
    <property type="match status" value="1"/>
</dbReference>
<dbReference type="Pfam" id="PF01979">
    <property type="entry name" value="Amidohydro_1"/>
    <property type="match status" value="1"/>
</dbReference>
<dbReference type="Proteomes" id="UP000184128">
    <property type="component" value="Unassembled WGS sequence"/>
</dbReference>